<evidence type="ECO:0000313" key="1">
    <source>
        <dbReference type="EMBL" id="OGL38062.1"/>
    </source>
</evidence>
<proteinExistence type="predicted"/>
<sequence length="156" mass="16890">MLEIDIPGFGLVRLEHAVFDFTGTLSLDGRLLSGVREQLNKIAGFLKVHVLTSDTFGMAEAELMGINYEVHIFKGDNHDIQKAEYVKALGAESVVAIGNGNNDRGMLKIARIGIAVCLREGCSTDAVKSADVLVTSTVDALDLLLNPKRCKATLRF</sequence>
<dbReference type="InterPro" id="IPR023214">
    <property type="entry name" value="HAD_sf"/>
</dbReference>
<dbReference type="InterPro" id="IPR036412">
    <property type="entry name" value="HAD-like_sf"/>
</dbReference>
<name>A0A1F7R924_9BACT</name>
<protein>
    <submittedName>
        <fullName evidence="1">ATPase P</fullName>
    </submittedName>
</protein>
<reference evidence="1 2" key="1">
    <citation type="journal article" date="2016" name="Nat. Commun.">
        <title>Thousands of microbial genomes shed light on interconnected biogeochemical processes in an aquifer system.</title>
        <authorList>
            <person name="Anantharaman K."/>
            <person name="Brown C.T."/>
            <person name="Hug L.A."/>
            <person name="Sharon I."/>
            <person name="Castelle C.J."/>
            <person name="Probst A.J."/>
            <person name="Thomas B.C."/>
            <person name="Singh A."/>
            <person name="Wilkins M.J."/>
            <person name="Karaoz U."/>
            <person name="Brodie E.L."/>
            <person name="Williams K.H."/>
            <person name="Hubbard S.S."/>
            <person name="Banfield J.F."/>
        </authorList>
    </citation>
    <scope>NUCLEOTIDE SEQUENCE [LARGE SCALE GENOMIC DNA]</scope>
</reference>
<dbReference type="EMBL" id="MGDB01000157">
    <property type="protein sequence ID" value="OGL38062.1"/>
    <property type="molecule type" value="Genomic_DNA"/>
</dbReference>
<accession>A0A1F7R924</accession>
<gene>
    <name evidence="1" type="ORF">A2042_01900</name>
</gene>
<dbReference type="Proteomes" id="UP000178526">
    <property type="component" value="Unassembled WGS sequence"/>
</dbReference>
<dbReference type="SUPFAM" id="SSF56784">
    <property type="entry name" value="HAD-like"/>
    <property type="match status" value="1"/>
</dbReference>
<dbReference type="Gene3D" id="3.40.50.1000">
    <property type="entry name" value="HAD superfamily/HAD-like"/>
    <property type="match status" value="1"/>
</dbReference>
<evidence type="ECO:0000313" key="2">
    <source>
        <dbReference type="Proteomes" id="UP000178526"/>
    </source>
</evidence>
<organism evidence="1 2">
    <name type="scientific">Candidatus Schekmanbacteria bacterium GWA2_38_11</name>
    <dbReference type="NCBI Taxonomy" id="1817876"/>
    <lineage>
        <taxon>Bacteria</taxon>
        <taxon>Candidatus Schekmaniibacteriota</taxon>
    </lineage>
</organism>
<dbReference type="AlphaFoldDB" id="A0A1F7R924"/>
<dbReference type="Pfam" id="PF08282">
    <property type="entry name" value="Hydrolase_3"/>
    <property type="match status" value="1"/>
</dbReference>
<comment type="caution">
    <text evidence="1">The sequence shown here is derived from an EMBL/GenBank/DDBJ whole genome shotgun (WGS) entry which is preliminary data.</text>
</comment>